<dbReference type="GO" id="GO:0005840">
    <property type="term" value="C:ribosome"/>
    <property type="evidence" value="ECO:0007669"/>
    <property type="project" value="UniProtKB-KW"/>
</dbReference>
<keyword evidence="5 6" id="KW-0699">rRNA-binding</keyword>
<comment type="similarity">
    <text evidence="1 5 6">Belongs to the bacterial ribosomal protein bL20 family.</text>
</comment>
<proteinExistence type="inferred from homology"/>
<comment type="function">
    <text evidence="5 6">Binds directly to 23S ribosomal RNA and is necessary for the in vitro assembly process of the 50S ribosomal subunit. It is not involved in the protein synthesizing functions of that subunit.</text>
</comment>
<evidence type="ECO:0000256" key="4">
    <source>
        <dbReference type="ARBA" id="ARBA00035172"/>
    </source>
</evidence>
<dbReference type="GO" id="GO:0000027">
    <property type="term" value="P:ribosomal large subunit assembly"/>
    <property type="evidence" value="ECO:0007669"/>
    <property type="project" value="UniProtKB-UniRule"/>
</dbReference>
<dbReference type="PANTHER" id="PTHR10986">
    <property type="entry name" value="39S RIBOSOMAL PROTEIN L20"/>
    <property type="match status" value="1"/>
</dbReference>
<keyword evidence="3 5" id="KW-0687">Ribonucleoprotein</keyword>
<dbReference type="SUPFAM" id="SSF74731">
    <property type="entry name" value="Ribosomal protein L20"/>
    <property type="match status" value="1"/>
</dbReference>
<keyword evidence="5 6" id="KW-0694">RNA-binding</keyword>
<dbReference type="Proteomes" id="UP000886066">
    <property type="component" value="Unassembled WGS sequence"/>
</dbReference>
<dbReference type="Gene3D" id="1.10.1900.20">
    <property type="entry name" value="Ribosomal protein L20"/>
    <property type="match status" value="1"/>
</dbReference>
<comment type="caution">
    <text evidence="7">The sequence shown here is derived from an EMBL/GenBank/DDBJ whole genome shotgun (WGS) entry which is preliminary data.</text>
</comment>
<evidence type="ECO:0000256" key="1">
    <source>
        <dbReference type="ARBA" id="ARBA00007698"/>
    </source>
</evidence>
<dbReference type="Pfam" id="PF00453">
    <property type="entry name" value="Ribosomal_L20"/>
    <property type="match status" value="1"/>
</dbReference>
<dbReference type="HAMAP" id="MF_00382">
    <property type="entry name" value="Ribosomal_bL20"/>
    <property type="match status" value="1"/>
</dbReference>
<dbReference type="InterPro" id="IPR035566">
    <property type="entry name" value="Ribosomal_protein_bL20_C"/>
</dbReference>
<evidence type="ECO:0000256" key="6">
    <source>
        <dbReference type="RuleBase" id="RU000560"/>
    </source>
</evidence>
<dbReference type="GO" id="GO:0003735">
    <property type="term" value="F:structural constituent of ribosome"/>
    <property type="evidence" value="ECO:0007669"/>
    <property type="project" value="InterPro"/>
</dbReference>
<dbReference type="InterPro" id="IPR005813">
    <property type="entry name" value="Ribosomal_bL20"/>
</dbReference>
<dbReference type="EMBL" id="DSDM01000013">
    <property type="protein sequence ID" value="HDQ88552.1"/>
    <property type="molecule type" value="Genomic_DNA"/>
</dbReference>
<dbReference type="AlphaFoldDB" id="A0A7C1HHB7"/>
<evidence type="ECO:0000256" key="5">
    <source>
        <dbReference type="HAMAP-Rule" id="MF_00382"/>
    </source>
</evidence>
<accession>A0A7C1HHB7</accession>
<gene>
    <name evidence="5" type="primary">rplT</name>
    <name evidence="7" type="ORF">ENN92_00160</name>
</gene>
<evidence type="ECO:0000313" key="7">
    <source>
        <dbReference type="EMBL" id="HDQ88552.1"/>
    </source>
</evidence>
<dbReference type="GO" id="GO:0019843">
    <property type="term" value="F:rRNA binding"/>
    <property type="evidence" value="ECO:0007669"/>
    <property type="project" value="UniProtKB-UniRule"/>
</dbReference>
<sequence length="116" mass="13448">MPRVKGGPRAHQKHKKVIRAAKGYRMSRSKLFKRAQEAVIRAGEHAFHGRKEKKRDFRRLWIQRITAALTGFDINYSRFIKALADKRIELNRKTLSQMAVMDPEGFGKVVETATKK</sequence>
<dbReference type="CDD" id="cd07026">
    <property type="entry name" value="Ribosomal_L20"/>
    <property type="match status" value="1"/>
</dbReference>
<dbReference type="NCBIfam" id="TIGR01032">
    <property type="entry name" value="rplT_bact"/>
    <property type="match status" value="1"/>
</dbReference>
<evidence type="ECO:0000256" key="3">
    <source>
        <dbReference type="ARBA" id="ARBA00023274"/>
    </source>
</evidence>
<dbReference type="GO" id="GO:0006412">
    <property type="term" value="P:translation"/>
    <property type="evidence" value="ECO:0007669"/>
    <property type="project" value="InterPro"/>
</dbReference>
<dbReference type="GO" id="GO:1990904">
    <property type="term" value="C:ribonucleoprotein complex"/>
    <property type="evidence" value="ECO:0007669"/>
    <property type="project" value="UniProtKB-KW"/>
</dbReference>
<dbReference type="PRINTS" id="PR00062">
    <property type="entry name" value="RIBOSOMALL20"/>
</dbReference>
<reference evidence="7" key="1">
    <citation type="journal article" date="2020" name="mSystems">
        <title>Genome- and Community-Level Interaction Insights into Carbon Utilization and Element Cycling Functions of Hydrothermarchaeota in Hydrothermal Sediment.</title>
        <authorList>
            <person name="Zhou Z."/>
            <person name="Liu Y."/>
            <person name="Xu W."/>
            <person name="Pan J."/>
            <person name="Luo Z.H."/>
            <person name="Li M."/>
        </authorList>
    </citation>
    <scope>NUCLEOTIDE SEQUENCE [LARGE SCALE GENOMIC DNA]</scope>
    <source>
        <strain evidence="7">SpSt-1219</strain>
    </source>
</reference>
<dbReference type="FunFam" id="1.10.1900.20:FF:000001">
    <property type="entry name" value="50S ribosomal protein L20"/>
    <property type="match status" value="1"/>
</dbReference>
<dbReference type="Gene3D" id="6.10.160.10">
    <property type="match status" value="1"/>
</dbReference>
<name>A0A7C1HHB7_UNCKA</name>
<keyword evidence="2 5" id="KW-0689">Ribosomal protein</keyword>
<organism evidence="7">
    <name type="scientific">candidate division WWE3 bacterium</name>
    <dbReference type="NCBI Taxonomy" id="2053526"/>
    <lineage>
        <taxon>Bacteria</taxon>
        <taxon>Katanobacteria</taxon>
    </lineage>
</organism>
<protein>
    <recommendedName>
        <fullName evidence="4 5">Large ribosomal subunit protein bL20</fullName>
    </recommendedName>
</protein>
<evidence type="ECO:0000256" key="2">
    <source>
        <dbReference type="ARBA" id="ARBA00022980"/>
    </source>
</evidence>